<evidence type="ECO:0000256" key="2">
    <source>
        <dbReference type="PROSITE-ProRule" id="PRU00335"/>
    </source>
</evidence>
<dbReference type="InterPro" id="IPR001647">
    <property type="entry name" value="HTH_TetR"/>
</dbReference>
<dbReference type="SUPFAM" id="SSF46689">
    <property type="entry name" value="Homeodomain-like"/>
    <property type="match status" value="1"/>
</dbReference>
<evidence type="ECO:0000256" key="1">
    <source>
        <dbReference type="ARBA" id="ARBA00023125"/>
    </source>
</evidence>
<organism evidence="4 5">
    <name type="scientific">Yeguia hominis</name>
    <dbReference type="NCBI Taxonomy" id="2763662"/>
    <lineage>
        <taxon>Bacteria</taxon>
        <taxon>Bacillati</taxon>
        <taxon>Bacillota</taxon>
        <taxon>Clostridia</taxon>
        <taxon>Eubacteriales</taxon>
        <taxon>Yeguiaceae</taxon>
        <taxon>Yeguia</taxon>
    </lineage>
</organism>
<keyword evidence="5" id="KW-1185">Reference proteome</keyword>
<feature type="DNA-binding region" description="H-T-H motif" evidence="2">
    <location>
        <begin position="31"/>
        <end position="50"/>
    </location>
</feature>
<dbReference type="PROSITE" id="PS50977">
    <property type="entry name" value="HTH_TETR_2"/>
    <property type="match status" value="1"/>
</dbReference>
<dbReference type="GO" id="GO:0003677">
    <property type="term" value="F:DNA binding"/>
    <property type="evidence" value="ECO:0007669"/>
    <property type="project" value="UniProtKB-UniRule"/>
</dbReference>
<protein>
    <submittedName>
        <fullName evidence="4">TetR/AcrR family transcriptional regulator</fullName>
    </submittedName>
</protein>
<dbReference type="InterPro" id="IPR009057">
    <property type="entry name" value="Homeodomain-like_sf"/>
</dbReference>
<dbReference type="Proteomes" id="UP000651482">
    <property type="component" value="Unassembled WGS sequence"/>
</dbReference>
<dbReference type="RefSeq" id="WP_249319871.1">
    <property type="nucleotide sequence ID" value="NZ_JACRSN010000014.1"/>
</dbReference>
<dbReference type="AlphaFoldDB" id="A0A926D9D8"/>
<accession>A0A926D9D8</accession>
<evidence type="ECO:0000313" key="4">
    <source>
        <dbReference type="EMBL" id="MBC8534233.1"/>
    </source>
</evidence>
<proteinExistence type="predicted"/>
<reference evidence="4" key="1">
    <citation type="submission" date="2020-08" db="EMBL/GenBank/DDBJ databases">
        <title>Genome public.</title>
        <authorList>
            <person name="Liu C."/>
            <person name="Sun Q."/>
        </authorList>
    </citation>
    <scope>NUCLEOTIDE SEQUENCE</scope>
    <source>
        <strain evidence="4">NSJ-40</strain>
    </source>
</reference>
<keyword evidence="1 2" id="KW-0238">DNA-binding</keyword>
<dbReference type="EMBL" id="JACRSN010000014">
    <property type="protein sequence ID" value="MBC8534233.1"/>
    <property type="molecule type" value="Genomic_DNA"/>
</dbReference>
<dbReference type="Pfam" id="PF00440">
    <property type="entry name" value="TetR_N"/>
    <property type="match status" value="1"/>
</dbReference>
<sequence>MAPQRTPEQLKSIILKATQHLVAVGGMQNFSYPKLAAETGINAPTVYEHYKNKEALLTTCFLSIDSEIACKIANVPKSLSAGVRDLQSLDNLCWLLWLPYWNYLTADYDRTLFYWHFCNSEYYTPTVVQQRMQNGKVFWELVQSVNGLSQFSERCNLEMLVWNLVDNTVAMAAKVLRGIYPDDEVNVNTVYHMVFQPVFSVFGQNSGDDNKADDK</sequence>
<comment type="caution">
    <text evidence="4">The sequence shown here is derived from an EMBL/GenBank/DDBJ whole genome shotgun (WGS) entry which is preliminary data.</text>
</comment>
<name>A0A926D9D8_9FIRM</name>
<dbReference type="PRINTS" id="PR00455">
    <property type="entry name" value="HTHTETR"/>
</dbReference>
<gene>
    <name evidence="4" type="ORF">IAG03_09575</name>
</gene>
<feature type="domain" description="HTH tetR-type" evidence="3">
    <location>
        <begin position="8"/>
        <end position="68"/>
    </location>
</feature>
<evidence type="ECO:0000259" key="3">
    <source>
        <dbReference type="PROSITE" id="PS50977"/>
    </source>
</evidence>
<dbReference type="Gene3D" id="1.10.357.10">
    <property type="entry name" value="Tetracycline Repressor, domain 2"/>
    <property type="match status" value="1"/>
</dbReference>
<evidence type="ECO:0000313" key="5">
    <source>
        <dbReference type="Proteomes" id="UP000651482"/>
    </source>
</evidence>